<sequence length="420" mass="46609">MSAMSIFDLSSRSREAELGQDGMAQVHESAQRLCAVFTDVAQQCFIDEFLDLRPIAMHHSKLASVSSFESWREAIRKVRRFSSKVHPTGNLIKLVMRLGAWDGCTTTGVERVFAKLRKCERCLSDENRRLELKMFWDFDRIGSEVNATASTIWQSLYGEHRNGSCSRLDKGVKKKNVDSAGTEKSFIAKRRRLAAAGPRSVSDVREEARLAAADLIDGSESMQQEILFQQQKQFKNRIQGFLDGVLLQSEIPESMQETAQAFLEKQEVNDKKRFRAKELQCKQLSRSTPQIQSIHKVWLEDESWAEEFKTIAVTADADEATVMAKKGQAKAKGQPKVKAAAAAVAVAVAANAEAVAAEPVMNLAKPSGIVADVNQRHLSNLEDALQAIMAHPLFSNIMHETPPKIDKDAADNEGGMQAGF</sequence>
<gene>
    <name evidence="1" type="ORF">EVOR1521_LOCUS18474</name>
</gene>
<reference evidence="1" key="1">
    <citation type="submission" date="2023-08" db="EMBL/GenBank/DDBJ databases">
        <authorList>
            <person name="Chen Y."/>
            <person name="Shah S."/>
            <person name="Dougan E. K."/>
            <person name="Thang M."/>
            <person name="Chan C."/>
        </authorList>
    </citation>
    <scope>NUCLEOTIDE SEQUENCE</scope>
</reference>
<evidence type="ECO:0000313" key="1">
    <source>
        <dbReference type="EMBL" id="CAJ1393651.1"/>
    </source>
</evidence>
<evidence type="ECO:0000313" key="2">
    <source>
        <dbReference type="Proteomes" id="UP001178507"/>
    </source>
</evidence>
<name>A0AA36N7U6_9DINO</name>
<dbReference type="EMBL" id="CAUJNA010002617">
    <property type="protein sequence ID" value="CAJ1393651.1"/>
    <property type="molecule type" value="Genomic_DNA"/>
</dbReference>
<organism evidence="1 2">
    <name type="scientific">Effrenium voratum</name>
    <dbReference type="NCBI Taxonomy" id="2562239"/>
    <lineage>
        <taxon>Eukaryota</taxon>
        <taxon>Sar</taxon>
        <taxon>Alveolata</taxon>
        <taxon>Dinophyceae</taxon>
        <taxon>Suessiales</taxon>
        <taxon>Symbiodiniaceae</taxon>
        <taxon>Effrenium</taxon>
    </lineage>
</organism>
<comment type="caution">
    <text evidence="1">The sequence shown here is derived from an EMBL/GenBank/DDBJ whole genome shotgun (WGS) entry which is preliminary data.</text>
</comment>
<dbReference type="Proteomes" id="UP001178507">
    <property type="component" value="Unassembled WGS sequence"/>
</dbReference>
<keyword evidence="2" id="KW-1185">Reference proteome</keyword>
<accession>A0AA36N7U6</accession>
<protein>
    <submittedName>
        <fullName evidence="1">Uncharacterized protein</fullName>
    </submittedName>
</protein>
<dbReference type="AlphaFoldDB" id="A0AA36N7U6"/>
<proteinExistence type="predicted"/>